<feature type="domain" description="Serpin" evidence="2">
    <location>
        <begin position="77"/>
        <end position="202"/>
    </location>
</feature>
<dbReference type="Pfam" id="PF00079">
    <property type="entry name" value="Serpin"/>
    <property type="match status" value="1"/>
</dbReference>
<evidence type="ECO:0000313" key="4">
    <source>
        <dbReference type="Proteomes" id="UP000032180"/>
    </source>
</evidence>
<dbReference type="Gene3D" id="3.30.497.10">
    <property type="entry name" value="Antithrombin, subunit I, domain 2"/>
    <property type="match status" value="1"/>
</dbReference>
<dbReference type="InterPro" id="IPR000215">
    <property type="entry name" value="Serpin_fam"/>
</dbReference>
<dbReference type="InterPro" id="IPR042185">
    <property type="entry name" value="Serpin_sf_2"/>
</dbReference>
<name>A0A0D9XTJ0_9ORYZ</name>
<reference evidence="3 4" key="1">
    <citation type="submission" date="2012-08" db="EMBL/GenBank/DDBJ databases">
        <title>Oryza genome evolution.</title>
        <authorList>
            <person name="Wing R.A."/>
        </authorList>
    </citation>
    <scope>NUCLEOTIDE SEQUENCE</scope>
</reference>
<evidence type="ECO:0000256" key="1">
    <source>
        <dbReference type="ARBA" id="ARBA00009500"/>
    </source>
</evidence>
<dbReference type="SUPFAM" id="SSF56574">
    <property type="entry name" value="Serpins"/>
    <property type="match status" value="1"/>
</dbReference>
<reference evidence="4" key="2">
    <citation type="submission" date="2013-12" db="EMBL/GenBank/DDBJ databases">
        <authorList>
            <person name="Yu Y."/>
            <person name="Lee S."/>
            <person name="de Baynast K."/>
            <person name="Wissotski M."/>
            <person name="Liu L."/>
            <person name="Talag J."/>
            <person name="Goicoechea J."/>
            <person name="Angelova A."/>
            <person name="Jetty R."/>
            <person name="Kudrna D."/>
            <person name="Golser W."/>
            <person name="Rivera L."/>
            <person name="Zhang J."/>
            <person name="Wing R."/>
        </authorList>
    </citation>
    <scope>NUCLEOTIDE SEQUENCE</scope>
</reference>
<dbReference type="eggNOG" id="KOG2392">
    <property type="taxonomic scope" value="Eukaryota"/>
</dbReference>
<dbReference type="EnsemblPlants" id="LPERR11G14520.1">
    <property type="protein sequence ID" value="LPERR11G14520.1"/>
    <property type="gene ID" value="LPERR11G14520"/>
</dbReference>
<dbReference type="HOGENOM" id="CLU_023330_6_1_1"/>
<evidence type="ECO:0000259" key="2">
    <source>
        <dbReference type="Pfam" id="PF00079"/>
    </source>
</evidence>
<dbReference type="AlphaFoldDB" id="A0A0D9XTJ0"/>
<proteinExistence type="inferred from homology"/>
<dbReference type="InterPro" id="IPR036186">
    <property type="entry name" value="Serpin_sf"/>
</dbReference>
<dbReference type="GO" id="GO:0004867">
    <property type="term" value="F:serine-type endopeptidase inhibitor activity"/>
    <property type="evidence" value="ECO:0007669"/>
    <property type="project" value="InterPro"/>
</dbReference>
<dbReference type="PANTHER" id="PTHR11461:SF313">
    <property type="entry name" value="SERPIN-Z5-RELATED"/>
    <property type="match status" value="1"/>
</dbReference>
<dbReference type="InterPro" id="IPR042178">
    <property type="entry name" value="Serpin_sf_1"/>
</dbReference>
<keyword evidence="4" id="KW-1185">Reference proteome</keyword>
<organism evidence="3 4">
    <name type="scientific">Leersia perrieri</name>
    <dbReference type="NCBI Taxonomy" id="77586"/>
    <lineage>
        <taxon>Eukaryota</taxon>
        <taxon>Viridiplantae</taxon>
        <taxon>Streptophyta</taxon>
        <taxon>Embryophyta</taxon>
        <taxon>Tracheophyta</taxon>
        <taxon>Spermatophyta</taxon>
        <taxon>Magnoliopsida</taxon>
        <taxon>Liliopsida</taxon>
        <taxon>Poales</taxon>
        <taxon>Poaceae</taxon>
        <taxon>BOP clade</taxon>
        <taxon>Oryzoideae</taxon>
        <taxon>Oryzeae</taxon>
        <taxon>Oryzinae</taxon>
        <taxon>Leersia</taxon>
    </lineage>
</organism>
<dbReference type="GO" id="GO:0005615">
    <property type="term" value="C:extracellular space"/>
    <property type="evidence" value="ECO:0007669"/>
    <property type="project" value="InterPro"/>
</dbReference>
<dbReference type="Proteomes" id="UP000032180">
    <property type="component" value="Chromosome 11"/>
</dbReference>
<evidence type="ECO:0000313" key="3">
    <source>
        <dbReference type="EnsemblPlants" id="LPERR11G14520.1"/>
    </source>
</evidence>
<dbReference type="STRING" id="77586.A0A0D9XTJ0"/>
<protein>
    <recommendedName>
        <fullName evidence="2">Serpin domain-containing protein</fullName>
    </recommendedName>
</protein>
<dbReference type="Gramene" id="LPERR11G14520.1">
    <property type="protein sequence ID" value="LPERR11G14520.1"/>
    <property type="gene ID" value="LPERR11G14520"/>
</dbReference>
<accession>A0A0D9XTJ0</accession>
<dbReference type="Gene3D" id="2.30.39.10">
    <property type="entry name" value="Alpha-1-antitrypsin, domain 1"/>
    <property type="match status" value="1"/>
</dbReference>
<comment type="similarity">
    <text evidence="1">Belongs to the serpin family.</text>
</comment>
<sequence length="207" mass="22069">MGSRCSGYRTSGAYLRPAQSHSLLAASAAAVALTRRLGRTTVTLSTPCSSSSPTSATGFATMVDVITAAPSYLYSVLAKTEEKPVRIKLPKFDIKFTWDDLKTDLCKLGLSLPFSRKMADLRGMYEDDVDSGRPTFLTKVAHTAVVKVNEMGTEAAAFTLAVSGGGGPPPDMVEFVADHPFTFFIMEERSGVIVFVGYVLDPAGQAA</sequence>
<dbReference type="InterPro" id="IPR023796">
    <property type="entry name" value="Serpin_dom"/>
</dbReference>
<reference evidence="3" key="3">
    <citation type="submission" date="2015-04" db="UniProtKB">
        <authorList>
            <consortium name="EnsemblPlants"/>
        </authorList>
    </citation>
    <scope>IDENTIFICATION</scope>
</reference>
<dbReference type="PANTHER" id="PTHR11461">
    <property type="entry name" value="SERINE PROTEASE INHIBITOR, SERPIN"/>
    <property type="match status" value="1"/>
</dbReference>